<evidence type="ECO:0000313" key="3">
    <source>
        <dbReference type="Proteomes" id="UP000006552"/>
    </source>
</evidence>
<reference evidence="2 3" key="1">
    <citation type="journal article" date="2005" name="Arch. Microbiol.">
        <title>The genome sequence of an anaerobic aromatic-degrading denitrifying bacterium, strain EbN1.</title>
        <authorList>
            <person name="Rabus R."/>
            <person name="Kube M."/>
            <person name="Heider J."/>
            <person name="Beck A."/>
            <person name="Heitmann K."/>
            <person name="Widdel F."/>
            <person name="Reinhardt R."/>
        </authorList>
    </citation>
    <scope>NUCLEOTIDE SEQUENCE [LARGE SCALE GENOMIC DNA]</scope>
    <source>
        <strain evidence="2 3">EbN1</strain>
    </source>
</reference>
<dbReference type="HOGENOM" id="CLU_1665804_0_0_4"/>
<dbReference type="EMBL" id="CR555306">
    <property type="protein sequence ID" value="CAI06274.1"/>
    <property type="molecule type" value="Genomic_DNA"/>
</dbReference>
<dbReference type="AlphaFoldDB" id="Q5P8T5"/>
<protein>
    <submittedName>
        <fullName evidence="2">Uncharacterized protein</fullName>
    </submittedName>
</protein>
<accession>Q5P8T5</accession>
<organism evidence="2 3">
    <name type="scientific">Aromatoleum aromaticum (strain DSM 19018 / LMG 30748 / EbN1)</name>
    <name type="common">Azoarcus sp. (strain EbN1)</name>
    <dbReference type="NCBI Taxonomy" id="76114"/>
    <lineage>
        <taxon>Bacteria</taxon>
        <taxon>Pseudomonadati</taxon>
        <taxon>Pseudomonadota</taxon>
        <taxon>Betaproteobacteria</taxon>
        <taxon>Rhodocyclales</taxon>
        <taxon>Rhodocyclaceae</taxon>
        <taxon>Aromatoleum</taxon>
    </lineage>
</organism>
<keyword evidence="3" id="KW-1185">Reference proteome</keyword>
<sequence length="158" mass="17475">MACSWRAPPLHRHRQPMPLTSKSYVTGYARLPSLFLAGEDQTGSSRASRPTRRLTARSPTTWKRAPRRSHSISSTHWNRPTPTSVAIPARVRLAMRMNCTFLVCALGRCLPTPTSSSMSNGQITSVSGVCCMASATFPYECKTRRPSPDAPARRSRSQ</sequence>
<feature type="region of interest" description="Disordered" evidence="1">
    <location>
        <begin position="39"/>
        <end position="79"/>
    </location>
</feature>
<dbReference type="KEGG" id="eba:ebA295"/>
<evidence type="ECO:0000313" key="2">
    <source>
        <dbReference type="EMBL" id="CAI06274.1"/>
    </source>
</evidence>
<gene>
    <name evidence="2" type="ORF">ebA295</name>
</gene>
<dbReference type="Proteomes" id="UP000006552">
    <property type="component" value="Chromosome"/>
</dbReference>
<name>Q5P8T5_AROAE</name>
<evidence type="ECO:0000256" key="1">
    <source>
        <dbReference type="SAM" id="MobiDB-lite"/>
    </source>
</evidence>
<proteinExistence type="predicted"/>